<proteinExistence type="predicted"/>
<protein>
    <submittedName>
        <fullName evidence="2">Uncharacterized protein</fullName>
    </submittedName>
</protein>
<reference evidence="2" key="1">
    <citation type="journal article" date="2015" name="Nature">
        <title>Complex archaea that bridge the gap between prokaryotes and eukaryotes.</title>
        <authorList>
            <person name="Spang A."/>
            <person name="Saw J.H."/>
            <person name="Jorgensen S.L."/>
            <person name="Zaremba-Niedzwiedzka K."/>
            <person name="Martijn J."/>
            <person name="Lind A.E."/>
            <person name="van Eijk R."/>
            <person name="Schleper C."/>
            <person name="Guy L."/>
            <person name="Ettema T.J."/>
        </authorList>
    </citation>
    <scope>NUCLEOTIDE SEQUENCE</scope>
</reference>
<feature type="compositionally biased region" description="Basic and acidic residues" evidence="1">
    <location>
        <begin position="51"/>
        <end position="72"/>
    </location>
</feature>
<sequence>VCATEELDLARNSGDVRKYLSAAAYALAAAMQQGRAWALPLKPAPEQSPESSEKPSEAPESKGKEKSRGKGE</sequence>
<dbReference type="AlphaFoldDB" id="A0A0F8VTR6"/>
<accession>A0A0F8VTR6</accession>
<dbReference type="EMBL" id="LAZR01069411">
    <property type="protein sequence ID" value="KKK47753.1"/>
    <property type="molecule type" value="Genomic_DNA"/>
</dbReference>
<feature type="non-terminal residue" evidence="2">
    <location>
        <position position="1"/>
    </location>
</feature>
<feature type="compositionally biased region" description="Low complexity" evidence="1">
    <location>
        <begin position="39"/>
        <end position="50"/>
    </location>
</feature>
<evidence type="ECO:0000313" key="2">
    <source>
        <dbReference type="EMBL" id="KKK47753.1"/>
    </source>
</evidence>
<organism evidence="2">
    <name type="scientific">marine sediment metagenome</name>
    <dbReference type="NCBI Taxonomy" id="412755"/>
    <lineage>
        <taxon>unclassified sequences</taxon>
        <taxon>metagenomes</taxon>
        <taxon>ecological metagenomes</taxon>
    </lineage>
</organism>
<feature type="region of interest" description="Disordered" evidence="1">
    <location>
        <begin position="39"/>
        <end position="72"/>
    </location>
</feature>
<name>A0A0F8VTR6_9ZZZZ</name>
<evidence type="ECO:0000256" key="1">
    <source>
        <dbReference type="SAM" id="MobiDB-lite"/>
    </source>
</evidence>
<gene>
    <name evidence="2" type="ORF">LCGC14_3151970</name>
</gene>
<comment type="caution">
    <text evidence="2">The sequence shown here is derived from an EMBL/GenBank/DDBJ whole genome shotgun (WGS) entry which is preliminary data.</text>
</comment>